<dbReference type="PROSITE" id="PS00137">
    <property type="entry name" value="SUBTILASE_HIS"/>
    <property type="match status" value="1"/>
</dbReference>
<dbReference type="GO" id="GO:0030170">
    <property type="term" value="F:pyridoxal phosphate binding"/>
    <property type="evidence" value="ECO:0007669"/>
    <property type="project" value="InterPro"/>
</dbReference>
<dbReference type="InterPro" id="IPR022398">
    <property type="entry name" value="Peptidase_S8_His-AS"/>
</dbReference>
<dbReference type="SUPFAM" id="SSF53383">
    <property type="entry name" value="PLP-dependent transferases"/>
    <property type="match status" value="1"/>
</dbReference>
<dbReference type="GO" id="GO:0019264">
    <property type="term" value="P:glycine biosynthetic process from serine"/>
    <property type="evidence" value="ECO:0007669"/>
    <property type="project" value="InterPro"/>
</dbReference>
<dbReference type="SUPFAM" id="SSF52743">
    <property type="entry name" value="Subtilisin-like"/>
    <property type="match status" value="1"/>
</dbReference>
<dbReference type="InterPro" id="IPR015422">
    <property type="entry name" value="PyrdxlP-dep_Trfase_small"/>
</dbReference>
<evidence type="ECO:0000313" key="10">
    <source>
        <dbReference type="EMBL" id="PPQ88694.1"/>
    </source>
</evidence>
<dbReference type="GO" id="GO:0004372">
    <property type="term" value="F:glycine hydroxymethyltransferase activity"/>
    <property type="evidence" value="ECO:0007669"/>
    <property type="project" value="UniProtKB-EC"/>
</dbReference>
<accession>A0A409XDA3</accession>
<evidence type="ECO:0000256" key="3">
    <source>
        <dbReference type="ARBA" id="ARBA00004777"/>
    </source>
</evidence>
<dbReference type="UniPathway" id="UPA00193"/>
<dbReference type="PROSITE" id="PS51892">
    <property type="entry name" value="SUBTILASE"/>
    <property type="match status" value="1"/>
</dbReference>
<dbReference type="Pfam" id="PF00464">
    <property type="entry name" value="SHMT"/>
    <property type="match status" value="2"/>
</dbReference>
<dbReference type="GO" id="GO:0006508">
    <property type="term" value="P:proteolysis"/>
    <property type="evidence" value="ECO:0007669"/>
    <property type="project" value="InterPro"/>
</dbReference>
<evidence type="ECO:0000256" key="2">
    <source>
        <dbReference type="ARBA" id="ARBA00001933"/>
    </source>
</evidence>
<comment type="similarity">
    <text evidence="4">Belongs to the SHMT family.</text>
</comment>
<name>A0A409XDA3_PSICY</name>
<dbReference type="AlphaFoldDB" id="A0A409XDA3"/>
<gene>
    <name evidence="10" type="ORF">CVT25_009526</name>
</gene>
<dbReference type="STRING" id="93625.A0A409XDA3"/>
<dbReference type="FunCoup" id="A0A409XDA3">
    <property type="interactions" value="589"/>
</dbReference>
<dbReference type="OrthoDB" id="10265628at2759"/>
<dbReference type="Proteomes" id="UP000283269">
    <property type="component" value="Unassembled WGS sequence"/>
</dbReference>
<dbReference type="EC" id="2.1.2.1" evidence="5"/>
<comment type="catalytic activity">
    <reaction evidence="1">
        <text>(6R)-5,10-methylene-5,6,7,8-tetrahydrofolate + glycine + H2O = (6S)-5,6,7,8-tetrahydrofolate + L-serine</text>
        <dbReference type="Rhea" id="RHEA:15481"/>
        <dbReference type="ChEBI" id="CHEBI:15377"/>
        <dbReference type="ChEBI" id="CHEBI:15636"/>
        <dbReference type="ChEBI" id="CHEBI:33384"/>
        <dbReference type="ChEBI" id="CHEBI:57305"/>
        <dbReference type="ChEBI" id="CHEBI:57453"/>
        <dbReference type="EC" id="2.1.2.1"/>
    </reaction>
</comment>
<evidence type="ECO:0000313" key="11">
    <source>
        <dbReference type="Proteomes" id="UP000283269"/>
    </source>
</evidence>
<reference evidence="10 11" key="1">
    <citation type="journal article" date="2018" name="Evol. Lett.">
        <title>Horizontal gene cluster transfer increased hallucinogenic mushroom diversity.</title>
        <authorList>
            <person name="Reynolds H.T."/>
            <person name="Vijayakumar V."/>
            <person name="Gluck-Thaler E."/>
            <person name="Korotkin H.B."/>
            <person name="Matheny P.B."/>
            <person name="Slot J.C."/>
        </authorList>
    </citation>
    <scope>NUCLEOTIDE SEQUENCE [LARGE SCALE GENOMIC DNA]</scope>
    <source>
        <strain evidence="10 11">2631</strain>
    </source>
</reference>
<dbReference type="InterPro" id="IPR015424">
    <property type="entry name" value="PyrdxlP-dep_Trfase"/>
</dbReference>
<dbReference type="GO" id="GO:0004252">
    <property type="term" value="F:serine-type endopeptidase activity"/>
    <property type="evidence" value="ECO:0007669"/>
    <property type="project" value="InterPro"/>
</dbReference>
<dbReference type="InterPro" id="IPR049943">
    <property type="entry name" value="Ser_HO-MeTrfase-like"/>
</dbReference>
<proteinExistence type="inferred from homology"/>
<comment type="caution">
    <text evidence="10">The sequence shown here is derived from an EMBL/GenBank/DDBJ whole genome shotgun (WGS) entry which is preliminary data.</text>
</comment>
<keyword evidence="11" id="KW-1185">Reference proteome</keyword>
<sequence length="641" mass="69215">MATANTPNFAEIDPEVKNIIDKETWRQFTGLELIASENLTSQATMEANGSILTNKYSKGLPNARYYSGNKYIDELEILCCKQALQAFNLDPAKWGVNVQPYLGSVSHLPTFLRLLSSISFPQSHAKYTSFAALTALTQPNDRLMGLGLPDGGHLTHGYYPRDWDYAELKKTATKEGAWLIADIAHTSGLIAAQELNNPFEYCDVVTTTTHKTLRGPCAGLIFRKDLENAADLEKCVNDAVFPACQGGPHNNTIAAIATSLLQVSKREFKLYAKQVIANARALAASLVSHGYKLQTDGTDNHLVLWDLRPIGLTGSKVEKGCNLMGITINKNTVSGDASAQVPSGIRLGTSALTSRNMKEEDIKVVADFLHRTVQLSLLLQKEAGSKLLKDFVRVATVPQEGLEGYKQVKQLRDKVVVFASQWPLPGVDVQTLTKPEGIHDCAGTGGKDLDFMSPLFRFWFFFIKRRFNDQVLTSLDTGIDYNHPTLGGGIGSNFLVIGSYDFVGDAYDGSNTSTPDSNPHDNCQGHGTHIAGIISALPGNNFNITGVAYGAKLNAYRVFLDARARLPKTVGLSSNYGNDILNLSLGGADGWAAFSAVVASRLANLGKIIAIAAGNDGTDGSWYSSSSGNAHDTISVASVDK</sequence>
<dbReference type="InterPro" id="IPR001085">
    <property type="entry name" value="Ser_HO-MeTrfase"/>
</dbReference>
<dbReference type="Pfam" id="PF00082">
    <property type="entry name" value="Peptidase_S8"/>
    <property type="match status" value="1"/>
</dbReference>
<dbReference type="InParanoid" id="A0A409XDA3"/>
<feature type="domain" description="Peptidase S8/S53" evidence="8">
    <location>
        <begin position="470"/>
        <end position="640"/>
    </location>
</feature>
<evidence type="ECO:0000256" key="6">
    <source>
        <dbReference type="ARBA" id="ARBA00022898"/>
    </source>
</evidence>
<evidence type="ECO:0000259" key="9">
    <source>
        <dbReference type="Pfam" id="PF00464"/>
    </source>
</evidence>
<dbReference type="GO" id="GO:0035999">
    <property type="term" value="P:tetrahydrofolate interconversion"/>
    <property type="evidence" value="ECO:0007669"/>
    <property type="project" value="UniProtKB-UniPathway"/>
</dbReference>
<organism evidence="10 11">
    <name type="scientific">Psilocybe cyanescens</name>
    <dbReference type="NCBI Taxonomy" id="93625"/>
    <lineage>
        <taxon>Eukaryota</taxon>
        <taxon>Fungi</taxon>
        <taxon>Dikarya</taxon>
        <taxon>Basidiomycota</taxon>
        <taxon>Agaricomycotina</taxon>
        <taxon>Agaricomycetes</taxon>
        <taxon>Agaricomycetidae</taxon>
        <taxon>Agaricales</taxon>
        <taxon>Agaricineae</taxon>
        <taxon>Strophariaceae</taxon>
        <taxon>Psilocybe</taxon>
    </lineage>
</organism>
<evidence type="ECO:0000256" key="7">
    <source>
        <dbReference type="PROSITE-ProRule" id="PRU01240"/>
    </source>
</evidence>
<dbReference type="Gene3D" id="3.40.50.200">
    <property type="entry name" value="Peptidase S8/S53 domain"/>
    <property type="match status" value="1"/>
</dbReference>
<dbReference type="Gene3D" id="3.40.640.10">
    <property type="entry name" value="Type I PLP-dependent aspartate aminotransferase-like (Major domain)"/>
    <property type="match status" value="3"/>
</dbReference>
<evidence type="ECO:0000259" key="8">
    <source>
        <dbReference type="Pfam" id="PF00082"/>
    </source>
</evidence>
<feature type="domain" description="Serine hydroxymethyltransferase-like" evidence="9">
    <location>
        <begin position="11"/>
        <end position="116"/>
    </location>
</feature>
<dbReference type="PANTHER" id="PTHR11680:SF35">
    <property type="entry name" value="SERINE HYDROXYMETHYLTRANSFERASE 1"/>
    <property type="match status" value="1"/>
</dbReference>
<feature type="domain" description="Serine hydroxymethyltransferase-like" evidence="9">
    <location>
        <begin position="159"/>
        <end position="368"/>
    </location>
</feature>
<dbReference type="GO" id="GO:0005739">
    <property type="term" value="C:mitochondrion"/>
    <property type="evidence" value="ECO:0007669"/>
    <property type="project" value="TreeGrafter"/>
</dbReference>
<evidence type="ECO:0000256" key="5">
    <source>
        <dbReference type="ARBA" id="ARBA00012256"/>
    </source>
</evidence>
<comment type="similarity">
    <text evidence="7">Belongs to the peptidase S8 family.</text>
</comment>
<evidence type="ECO:0000256" key="1">
    <source>
        <dbReference type="ARBA" id="ARBA00001528"/>
    </source>
</evidence>
<dbReference type="Gene3D" id="3.90.1150.10">
    <property type="entry name" value="Aspartate Aminotransferase, domain 1"/>
    <property type="match status" value="2"/>
</dbReference>
<dbReference type="EMBL" id="NHYD01002047">
    <property type="protein sequence ID" value="PPQ88694.1"/>
    <property type="molecule type" value="Genomic_DNA"/>
</dbReference>
<protein>
    <recommendedName>
        <fullName evidence="5">glycine hydroxymethyltransferase</fullName>
        <ecNumber evidence="5">2.1.2.1</ecNumber>
    </recommendedName>
</protein>
<dbReference type="InterPro" id="IPR039429">
    <property type="entry name" value="SHMT-like_dom"/>
</dbReference>
<evidence type="ECO:0000256" key="4">
    <source>
        <dbReference type="ARBA" id="ARBA00006376"/>
    </source>
</evidence>
<comment type="pathway">
    <text evidence="3">One-carbon metabolism; tetrahydrofolate interconversion.</text>
</comment>
<dbReference type="InterPro" id="IPR036852">
    <property type="entry name" value="Peptidase_S8/S53_dom_sf"/>
</dbReference>
<comment type="caution">
    <text evidence="7">Lacks conserved residue(s) required for the propagation of feature annotation.</text>
</comment>
<comment type="cofactor">
    <cofactor evidence="2">
        <name>pyridoxal 5'-phosphate</name>
        <dbReference type="ChEBI" id="CHEBI:597326"/>
    </cofactor>
</comment>
<dbReference type="PANTHER" id="PTHR11680">
    <property type="entry name" value="SERINE HYDROXYMETHYLTRANSFERASE"/>
    <property type="match status" value="1"/>
</dbReference>
<dbReference type="InterPro" id="IPR015421">
    <property type="entry name" value="PyrdxlP-dep_Trfase_major"/>
</dbReference>
<keyword evidence="6" id="KW-0663">Pyridoxal phosphate</keyword>
<dbReference type="CDD" id="cd00378">
    <property type="entry name" value="SHMT"/>
    <property type="match status" value="1"/>
</dbReference>
<dbReference type="InterPro" id="IPR000209">
    <property type="entry name" value="Peptidase_S8/S53_dom"/>
</dbReference>